<keyword evidence="4" id="KW-1185">Reference proteome</keyword>
<protein>
    <submittedName>
        <fullName evidence="3">13487_t:CDS:1</fullName>
    </submittedName>
</protein>
<keyword evidence="1" id="KW-0539">Nucleus</keyword>
<reference evidence="3" key="1">
    <citation type="submission" date="2021-06" db="EMBL/GenBank/DDBJ databases">
        <authorList>
            <person name="Kallberg Y."/>
            <person name="Tangrot J."/>
            <person name="Rosling A."/>
        </authorList>
    </citation>
    <scope>NUCLEOTIDE SEQUENCE</scope>
    <source>
        <strain evidence="3">MT106</strain>
    </source>
</reference>
<dbReference type="InterPro" id="IPR036910">
    <property type="entry name" value="HMG_box_dom_sf"/>
</dbReference>
<evidence type="ECO:0000313" key="4">
    <source>
        <dbReference type="Proteomes" id="UP000789831"/>
    </source>
</evidence>
<accession>A0A9N8VUG5</accession>
<evidence type="ECO:0000256" key="1">
    <source>
        <dbReference type="PROSITE-ProRule" id="PRU00267"/>
    </source>
</evidence>
<dbReference type="SMART" id="SM00398">
    <property type="entry name" value="HMG"/>
    <property type="match status" value="1"/>
</dbReference>
<sequence length="279" mass="32527">MNNYEYLTETERQLLNEPPYDLTLTIEELTKPAKKKRDNSDKPPRPQNSWIIFRKDYEANLRLRSPGVKQEIKHTAKECSLMWKSQPSEVKHFFKTLGKMAYENHKHIYPNYKYKPKNAKDLNYKNFIFREQKKYTTKSSKTSVSSQQGEASPSFTSLITQYNSYNYGNNTDINITTTYNHSLDTTLRPIINDEEGTSTDNFNADNHNDNNSHTGYLFHVNYDNINNENLLSNPTLIANTNATMLLTTSLPHEYLNYDSAFNARNLSSINFDYEFSSLF</sequence>
<dbReference type="PROSITE" id="PS50118">
    <property type="entry name" value="HMG_BOX_2"/>
    <property type="match status" value="1"/>
</dbReference>
<dbReference type="SUPFAM" id="SSF47095">
    <property type="entry name" value="HMG-box"/>
    <property type="match status" value="1"/>
</dbReference>
<dbReference type="Pfam" id="PF00505">
    <property type="entry name" value="HMG_box"/>
    <property type="match status" value="1"/>
</dbReference>
<evidence type="ECO:0000313" key="3">
    <source>
        <dbReference type="EMBL" id="CAG8464759.1"/>
    </source>
</evidence>
<gene>
    <name evidence="3" type="ORF">AGERDE_LOCUS2437</name>
</gene>
<dbReference type="Gene3D" id="1.10.30.10">
    <property type="entry name" value="High mobility group box domain"/>
    <property type="match status" value="1"/>
</dbReference>
<dbReference type="OrthoDB" id="6247875at2759"/>
<keyword evidence="1" id="KW-0238">DNA-binding</keyword>
<organism evidence="3 4">
    <name type="scientific">Ambispora gerdemannii</name>
    <dbReference type="NCBI Taxonomy" id="144530"/>
    <lineage>
        <taxon>Eukaryota</taxon>
        <taxon>Fungi</taxon>
        <taxon>Fungi incertae sedis</taxon>
        <taxon>Mucoromycota</taxon>
        <taxon>Glomeromycotina</taxon>
        <taxon>Glomeromycetes</taxon>
        <taxon>Archaeosporales</taxon>
        <taxon>Ambisporaceae</taxon>
        <taxon>Ambispora</taxon>
    </lineage>
</organism>
<name>A0A9N8VUG5_9GLOM</name>
<dbReference type="EMBL" id="CAJVPL010000203">
    <property type="protein sequence ID" value="CAG8464759.1"/>
    <property type="molecule type" value="Genomic_DNA"/>
</dbReference>
<dbReference type="GO" id="GO:0003677">
    <property type="term" value="F:DNA binding"/>
    <property type="evidence" value="ECO:0007669"/>
    <property type="project" value="UniProtKB-UniRule"/>
</dbReference>
<comment type="caution">
    <text evidence="3">The sequence shown here is derived from an EMBL/GenBank/DDBJ whole genome shotgun (WGS) entry which is preliminary data.</text>
</comment>
<dbReference type="InterPro" id="IPR009071">
    <property type="entry name" value="HMG_box_dom"/>
</dbReference>
<proteinExistence type="predicted"/>
<dbReference type="GO" id="GO:0005634">
    <property type="term" value="C:nucleus"/>
    <property type="evidence" value="ECO:0007669"/>
    <property type="project" value="UniProtKB-UniRule"/>
</dbReference>
<evidence type="ECO:0000259" key="2">
    <source>
        <dbReference type="PROSITE" id="PS50118"/>
    </source>
</evidence>
<dbReference type="CDD" id="cd01389">
    <property type="entry name" value="HMG-box_ROX1-like"/>
    <property type="match status" value="1"/>
</dbReference>
<dbReference type="AlphaFoldDB" id="A0A9N8VUG5"/>
<feature type="domain" description="HMG box" evidence="2">
    <location>
        <begin position="43"/>
        <end position="113"/>
    </location>
</feature>
<dbReference type="Proteomes" id="UP000789831">
    <property type="component" value="Unassembled WGS sequence"/>
</dbReference>
<feature type="DNA-binding region" description="HMG box" evidence="1">
    <location>
        <begin position="43"/>
        <end position="113"/>
    </location>
</feature>